<keyword evidence="2" id="KW-1133">Transmembrane helix</keyword>
<keyword evidence="2" id="KW-0472">Membrane</keyword>
<reference evidence="3 4" key="1">
    <citation type="journal article" date="2018" name="Evol. Lett.">
        <title>Horizontal gene cluster transfer increased hallucinogenic mushroom diversity.</title>
        <authorList>
            <person name="Reynolds H.T."/>
            <person name="Vijayakumar V."/>
            <person name="Gluck-Thaler E."/>
            <person name="Korotkin H.B."/>
            <person name="Matheny P.B."/>
            <person name="Slot J.C."/>
        </authorList>
    </citation>
    <scope>NUCLEOTIDE SEQUENCE [LARGE SCALE GENOMIC DNA]</scope>
    <source>
        <strain evidence="3 4">2631</strain>
    </source>
</reference>
<sequence>MFLPRADGESDSCPSGHVYCTPSGTAAIVGTGDGDSGSDTTTNYSSKPGMHRFIGIAMVIVLLVIVLVSWLCYIKRTRKETWRGSARSILCCGSRRTPSTLPSTSGSEAFNVRPTTPAVSEKERSTILQSEPRGLVKEVSGGVVMFTEAPRAALPGKDRYPIGWEFEHVDGVRFEVRIDPKLRVIRVSSHTD</sequence>
<evidence type="ECO:0000256" key="1">
    <source>
        <dbReference type="SAM" id="MobiDB-lite"/>
    </source>
</evidence>
<keyword evidence="4" id="KW-1185">Reference proteome</keyword>
<comment type="caution">
    <text evidence="3">The sequence shown here is derived from an EMBL/GenBank/DDBJ whole genome shotgun (WGS) entry which is preliminary data.</text>
</comment>
<protein>
    <submittedName>
        <fullName evidence="3">Uncharacterized protein</fullName>
    </submittedName>
</protein>
<proteinExistence type="predicted"/>
<organism evidence="3 4">
    <name type="scientific">Psilocybe cyanescens</name>
    <dbReference type="NCBI Taxonomy" id="93625"/>
    <lineage>
        <taxon>Eukaryota</taxon>
        <taxon>Fungi</taxon>
        <taxon>Dikarya</taxon>
        <taxon>Basidiomycota</taxon>
        <taxon>Agaricomycotina</taxon>
        <taxon>Agaricomycetes</taxon>
        <taxon>Agaricomycetidae</taxon>
        <taxon>Agaricales</taxon>
        <taxon>Agaricineae</taxon>
        <taxon>Strophariaceae</taxon>
        <taxon>Psilocybe</taxon>
    </lineage>
</organism>
<dbReference type="InParanoid" id="A0A409XD09"/>
<name>A0A409XD09_PSICY</name>
<evidence type="ECO:0000256" key="2">
    <source>
        <dbReference type="SAM" id="Phobius"/>
    </source>
</evidence>
<feature type="transmembrane region" description="Helical" evidence="2">
    <location>
        <begin position="53"/>
        <end position="73"/>
    </location>
</feature>
<dbReference type="OrthoDB" id="3038877at2759"/>
<feature type="region of interest" description="Disordered" evidence="1">
    <location>
        <begin position="100"/>
        <end position="125"/>
    </location>
</feature>
<dbReference type="Proteomes" id="UP000283269">
    <property type="component" value="Unassembled WGS sequence"/>
</dbReference>
<gene>
    <name evidence="3" type="ORF">CVT25_010198</name>
</gene>
<dbReference type="AlphaFoldDB" id="A0A409XD09"/>
<accession>A0A409XD09</accession>
<evidence type="ECO:0000313" key="3">
    <source>
        <dbReference type="EMBL" id="PPQ88621.1"/>
    </source>
</evidence>
<evidence type="ECO:0000313" key="4">
    <source>
        <dbReference type="Proteomes" id="UP000283269"/>
    </source>
</evidence>
<dbReference type="EMBL" id="NHYD01002055">
    <property type="protein sequence ID" value="PPQ88621.1"/>
    <property type="molecule type" value="Genomic_DNA"/>
</dbReference>
<keyword evidence="2" id="KW-0812">Transmembrane</keyword>